<feature type="compositionally biased region" description="Low complexity" evidence="1">
    <location>
        <begin position="473"/>
        <end position="489"/>
    </location>
</feature>
<dbReference type="InterPro" id="IPR050407">
    <property type="entry name" value="Geranylgeranyl_reductase"/>
</dbReference>
<gene>
    <name evidence="3" type="ORF">DSM112329_01118</name>
</gene>
<proteinExistence type="predicted"/>
<feature type="region of interest" description="Disordered" evidence="1">
    <location>
        <begin position="447"/>
        <end position="489"/>
    </location>
</feature>
<evidence type="ECO:0000313" key="3">
    <source>
        <dbReference type="EMBL" id="XAY04285.1"/>
    </source>
</evidence>
<protein>
    <recommendedName>
        <fullName evidence="2">FAD-binding domain-containing protein</fullName>
    </recommendedName>
</protein>
<dbReference type="SUPFAM" id="SSF51905">
    <property type="entry name" value="FAD/NAD(P)-binding domain"/>
    <property type="match status" value="1"/>
</dbReference>
<accession>A0AAU7ARR8</accession>
<dbReference type="GO" id="GO:0071949">
    <property type="term" value="F:FAD binding"/>
    <property type="evidence" value="ECO:0007669"/>
    <property type="project" value="InterPro"/>
</dbReference>
<organism evidence="3">
    <name type="scientific">Paraconexibacter sp. AEG42_29</name>
    <dbReference type="NCBI Taxonomy" id="2997339"/>
    <lineage>
        <taxon>Bacteria</taxon>
        <taxon>Bacillati</taxon>
        <taxon>Actinomycetota</taxon>
        <taxon>Thermoleophilia</taxon>
        <taxon>Solirubrobacterales</taxon>
        <taxon>Paraconexibacteraceae</taxon>
        <taxon>Paraconexibacter</taxon>
    </lineage>
</organism>
<dbReference type="Gene3D" id="3.50.50.60">
    <property type="entry name" value="FAD/NAD(P)-binding domain"/>
    <property type="match status" value="1"/>
</dbReference>
<dbReference type="EMBL" id="CP114014">
    <property type="protein sequence ID" value="XAY04285.1"/>
    <property type="molecule type" value="Genomic_DNA"/>
</dbReference>
<dbReference type="PANTHER" id="PTHR42685">
    <property type="entry name" value="GERANYLGERANYL DIPHOSPHATE REDUCTASE"/>
    <property type="match status" value="1"/>
</dbReference>
<dbReference type="PANTHER" id="PTHR42685:SF22">
    <property type="entry name" value="CONDITIONED MEDIUM FACTOR RECEPTOR 1"/>
    <property type="match status" value="1"/>
</dbReference>
<dbReference type="Pfam" id="PF01494">
    <property type="entry name" value="FAD_binding_3"/>
    <property type="match status" value="1"/>
</dbReference>
<dbReference type="PRINTS" id="PR00420">
    <property type="entry name" value="RNGMNOXGNASE"/>
</dbReference>
<dbReference type="InterPro" id="IPR002938">
    <property type="entry name" value="FAD-bd"/>
</dbReference>
<name>A0AAU7ARR8_9ACTN</name>
<feature type="domain" description="FAD-binding" evidence="2">
    <location>
        <begin position="12"/>
        <end position="331"/>
    </location>
</feature>
<evidence type="ECO:0000259" key="2">
    <source>
        <dbReference type="Pfam" id="PF01494"/>
    </source>
</evidence>
<sequence>MTSNAPDSVERADVVIVGSRCAGTAAAVPLVRAGHKVVVLDKARFPADTLSTHVLVPNGVSELKKMGALDRILALNPARSTHLRITDGDMVVCERYKPFDGIDYGICVPRNLQDECLVETAREAGADIREKCSVESVVWRGGRAVGVVYRDPDGEEREIHAKLVIGADGRRSRVAAEVDSWTPYRGSKNGRGFAFRYMDDPKAGTSQHEEMGVYRAERTVGLTLPSTPEGRVLAVWMCPAEDVSGFRMDPEAAWQQKLDGDPVMADRLAGAQNMGKVRSTADLSSYYRRSSGPGWALAGDAGHFKDPVTGNGMRDALKHGRLLGEAAAPRLHDPERLDAALAVWERGRDLDTLSTYHWGNRESRPDPVSDLVREVLRTFAGQEGPDLSDTFNRARPIEAIVSPTHLVKGLVAALRRPGADRKAIVKQALGELPLEWHGRRNRLLDGFRSTRPTKTERPDWTVGNAPGPPSYRPAADPAPVGADVPAVAA</sequence>
<evidence type="ECO:0000256" key="1">
    <source>
        <dbReference type="SAM" id="MobiDB-lite"/>
    </source>
</evidence>
<dbReference type="KEGG" id="parq:DSM112329_01118"/>
<reference evidence="3" key="1">
    <citation type="submission" date="2022-12" db="EMBL/GenBank/DDBJ databases">
        <title>Paraconexibacter alkalitolerans sp. nov. and Baekduia alba sp. nov., isolated from soil and emended description of the genera Paraconexibacter (Chun et al., 2020) and Baekduia (An et al., 2020).</title>
        <authorList>
            <person name="Vieira S."/>
            <person name="Huber K.J."/>
            <person name="Geppert A."/>
            <person name="Wolf J."/>
            <person name="Neumann-Schaal M."/>
            <person name="Muesken M."/>
            <person name="Overmann J."/>
        </authorList>
    </citation>
    <scope>NUCLEOTIDE SEQUENCE</scope>
    <source>
        <strain evidence="3">AEG42_29</strain>
    </source>
</reference>
<dbReference type="InterPro" id="IPR036188">
    <property type="entry name" value="FAD/NAD-bd_sf"/>
</dbReference>
<dbReference type="RefSeq" id="WP_354700828.1">
    <property type="nucleotide sequence ID" value="NZ_CP114014.1"/>
</dbReference>
<dbReference type="AlphaFoldDB" id="A0AAU7ARR8"/>